<evidence type="ECO:0008006" key="3">
    <source>
        <dbReference type="Google" id="ProtNLM"/>
    </source>
</evidence>
<sequence>MKIPAMICFRQWLRPFVSHSPLTNLIFLTVWILTTNLTIAAESPMRAVKAPGSGQIEVSEGDAPVLRYNYQTVEPPAGYLEDIHANNRKYAVPRSNYIHPLYGPDGEELTLDWSRDHPHHRGIYWAWPEVDFGHQRGDLHALQHVFARPTGNIQLTSDKDVAQIKAENEWKWEDTTPIVREVATIVAHRAGEHGRFVDLKFAFTALVDEVAIARRNTTSYGGLNIRLSAVQNLKLLHHADSPTINPLRSWSDSIGIRAGGSRPVGVALFEKTTNPQYPGDYVEYPELPWFQTTFPLSGERFELKRGKPLVLQYRLWIRRDGSTDEQAYDQHWREWNLSTGPN</sequence>
<gene>
    <name evidence="1" type="ORF">CA13_25000</name>
</gene>
<dbReference type="Pfam" id="PF14100">
    <property type="entry name" value="DUF6807"/>
    <property type="match status" value="1"/>
</dbReference>
<accession>A0A5C5Z368</accession>
<protein>
    <recommendedName>
        <fullName evidence="3">Methane oxygenase PmoA</fullName>
    </recommendedName>
</protein>
<dbReference type="AlphaFoldDB" id="A0A5C5Z368"/>
<dbReference type="Proteomes" id="UP000315010">
    <property type="component" value="Unassembled WGS sequence"/>
</dbReference>
<dbReference type="EMBL" id="SJPJ01000001">
    <property type="protein sequence ID" value="TWT81053.1"/>
    <property type="molecule type" value="Genomic_DNA"/>
</dbReference>
<evidence type="ECO:0000313" key="1">
    <source>
        <dbReference type="EMBL" id="TWT81053.1"/>
    </source>
</evidence>
<reference evidence="1 2" key="1">
    <citation type="submission" date="2019-02" db="EMBL/GenBank/DDBJ databases">
        <title>Deep-cultivation of Planctomycetes and their phenomic and genomic characterization uncovers novel biology.</title>
        <authorList>
            <person name="Wiegand S."/>
            <person name="Jogler M."/>
            <person name="Boedeker C."/>
            <person name="Pinto D."/>
            <person name="Vollmers J."/>
            <person name="Rivas-Marin E."/>
            <person name="Kohn T."/>
            <person name="Peeters S.H."/>
            <person name="Heuer A."/>
            <person name="Rast P."/>
            <person name="Oberbeckmann S."/>
            <person name="Bunk B."/>
            <person name="Jeske O."/>
            <person name="Meyerdierks A."/>
            <person name="Storesund J.E."/>
            <person name="Kallscheuer N."/>
            <person name="Luecker S."/>
            <person name="Lage O.M."/>
            <person name="Pohl T."/>
            <person name="Merkel B.J."/>
            <person name="Hornburger P."/>
            <person name="Mueller R.-W."/>
            <person name="Bruemmer F."/>
            <person name="Labrenz M."/>
            <person name="Spormann A.M."/>
            <person name="Op Den Camp H."/>
            <person name="Overmann J."/>
            <person name="Amann R."/>
            <person name="Jetten M.S.M."/>
            <person name="Mascher T."/>
            <person name="Medema M.H."/>
            <person name="Devos D.P."/>
            <person name="Kaster A.-K."/>
            <person name="Ovreas L."/>
            <person name="Rohde M."/>
            <person name="Galperin M.Y."/>
            <person name="Jogler C."/>
        </authorList>
    </citation>
    <scope>NUCLEOTIDE SEQUENCE [LARGE SCALE GENOMIC DNA]</scope>
    <source>
        <strain evidence="1 2">CA13</strain>
    </source>
</reference>
<dbReference type="OrthoDB" id="242375at2"/>
<keyword evidence="2" id="KW-1185">Reference proteome</keyword>
<organism evidence="1 2">
    <name type="scientific">Novipirellula herctigrandis</name>
    <dbReference type="NCBI Taxonomy" id="2527986"/>
    <lineage>
        <taxon>Bacteria</taxon>
        <taxon>Pseudomonadati</taxon>
        <taxon>Planctomycetota</taxon>
        <taxon>Planctomycetia</taxon>
        <taxon>Pirellulales</taxon>
        <taxon>Pirellulaceae</taxon>
        <taxon>Novipirellula</taxon>
    </lineage>
</organism>
<dbReference type="RefSeq" id="WP_146396588.1">
    <property type="nucleotide sequence ID" value="NZ_SJPJ01000001.1"/>
</dbReference>
<proteinExistence type="predicted"/>
<evidence type="ECO:0000313" key="2">
    <source>
        <dbReference type="Proteomes" id="UP000315010"/>
    </source>
</evidence>
<comment type="caution">
    <text evidence="1">The sequence shown here is derived from an EMBL/GenBank/DDBJ whole genome shotgun (WGS) entry which is preliminary data.</text>
</comment>
<name>A0A5C5Z368_9BACT</name>
<dbReference type="InterPro" id="IPR029475">
    <property type="entry name" value="DUF6807"/>
</dbReference>